<dbReference type="Proteomes" id="UP000248314">
    <property type="component" value="Unassembled WGS sequence"/>
</dbReference>
<dbReference type="Pfam" id="PF14135">
    <property type="entry name" value="DUF4302"/>
    <property type="match status" value="1"/>
</dbReference>
<protein>
    <submittedName>
        <fullName evidence="2">Uncharacterized protein DUF4987</fullName>
    </submittedName>
</protein>
<keyword evidence="3" id="KW-1185">Reference proteome</keyword>
<dbReference type="InterPro" id="IPR032271">
    <property type="entry name" value="DUF4987"/>
</dbReference>
<organism evidence="2 3">
    <name type="scientific">Hoylesella shahii DSM 15611 = JCM 12083</name>
    <dbReference type="NCBI Taxonomy" id="1122991"/>
    <lineage>
        <taxon>Bacteria</taxon>
        <taxon>Pseudomonadati</taxon>
        <taxon>Bacteroidota</taxon>
        <taxon>Bacteroidia</taxon>
        <taxon>Bacteroidales</taxon>
        <taxon>Prevotellaceae</taxon>
        <taxon>Hoylesella</taxon>
    </lineage>
</organism>
<dbReference type="AlphaFoldDB" id="A0A318HZT2"/>
<name>A0A318HZT2_9BACT</name>
<comment type="caution">
    <text evidence="2">The sequence shown here is derived from an EMBL/GenBank/DDBJ whole genome shotgun (WGS) entry which is preliminary data.</text>
</comment>
<dbReference type="PROSITE" id="PS51257">
    <property type="entry name" value="PROKAR_LIPOPROTEIN"/>
    <property type="match status" value="1"/>
</dbReference>
<evidence type="ECO:0000313" key="2">
    <source>
        <dbReference type="EMBL" id="PXX23853.1"/>
    </source>
</evidence>
<evidence type="ECO:0000259" key="1">
    <source>
        <dbReference type="Pfam" id="PF16377"/>
    </source>
</evidence>
<dbReference type="RefSeq" id="WP_025816711.1">
    <property type="nucleotide sequence ID" value="NZ_BAIZ01000030.1"/>
</dbReference>
<dbReference type="Pfam" id="PF16377">
    <property type="entry name" value="DUF4987"/>
    <property type="match status" value="1"/>
</dbReference>
<gene>
    <name evidence="2" type="ORF">EJ73_00448</name>
</gene>
<dbReference type="STRING" id="1122991.GCA_000613445_01069"/>
<accession>A0A318HZT2</accession>
<evidence type="ECO:0000313" key="3">
    <source>
        <dbReference type="Proteomes" id="UP000248314"/>
    </source>
</evidence>
<sequence>MKKIMIYIQALLASFVFVSCLHDDNELFNESAAQRLDKAVEHYKQVLESANNGWELQLWTEPSYSGGGYTYLMKFKEGKVTVASDLVDADKVATSSYDITKDMGPVLTVNTYNEIFHSLANPSLSDDNGKGQDYEFMIQRVTNDSIFLEGKKFHNKMVMTRLKDNVNWQNYISAMKNVADNVKVTYKYIAGQDTTLVNLSSARRARFTIKDSVVTVPFCYTESGIELQKPVTIANKQVKTMAYNIDNLTFTGSNSGATDVVFTTDFMRYADYEGTYNFEYQDGSIRVKMVPAGDGKTYWLEGLSSDFKLTFTYNKKTGTLTWGPEKVFTDANNRSIWMCSWDAADTKQVFKFDVLGFVVNKDFTKPGVFLTFTSAYAGYINLDSMILMEYNGSKKVGKSTTVLVNGSAEIAMIKGMTKI</sequence>
<proteinExistence type="predicted"/>
<reference evidence="2 3" key="1">
    <citation type="submission" date="2018-05" db="EMBL/GenBank/DDBJ databases">
        <title>Genomic Encyclopedia of Type Strains, Phase I: the one thousand microbial genomes (KMG-I) project.</title>
        <authorList>
            <person name="Kyrpides N."/>
        </authorList>
    </citation>
    <scope>NUCLEOTIDE SEQUENCE [LARGE SCALE GENOMIC DNA]</scope>
    <source>
        <strain evidence="2 3">DSM 15611</strain>
    </source>
</reference>
<dbReference type="EMBL" id="QJJX01000004">
    <property type="protein sequence ID" value="PXX23853.1"/>
    <property type="molecule type" value="Genomic_DNA"/>
</dbReference>
<feature type="domain" description="DUF4987" evidence="1">
    <location>
        <begin position="259"/>
        <end position="388"/>
    </location>
</feature>
<dbReference type="InterPro" id="IPR025396">
    <property type="entry name" value="DUF4302"/>
</dbReference>